<dbReference type="EMBL" id="QQBB01000003">
    <property type="protein sequence ID" value="RDI60021.1"/>
    <property type="molecule type" value="Genomic_DNA"/>
</dbReference>
<proteinExistence type="predicted"/>
<keyword evidence="2" id="KW-0489">Methyltransferase</keyword>
<dbReference type="AlphaFoldDB" id="A0A370HQ03"/>
<evidence type="ECO:0000313" key="2">
    <source>
        <dbReference type="EMBL" id="RDI60021.1"/>
    </source>
</evidence>
<dbReference type="GO" id="GO:0008757">
    <property type="term" value="F:S-adenosylmethionine-dependent methyltransferase activity"/>
    <property type="evidence" value="ECO:0007669"/>
    <property type="project" value="InterPro"/>
</dbReference>
<dbReference type="Proteomes" id="UP000254925">
    <property type="component" value="Unassembled WGS sequence"/>
</dbReference>
<evidence type="ECO:0000313" key="3">
    <source>
        <dbReference type="Proteomes" id="UP000254925"/>
    </source>
</evidence>
<name>A0A370HQ03_9HYPH</name>
<dbReference type="InterPro" id="IPR050508">
    <property type="entry name" value="Methyltransf_Superfamily"/>
</dbReference>
<dbReference type="InterPro" id="IPR013216">
    <property type="entry name" value="Methyltransf_11"/>
</dbReference>
<dbReference type="GO" id="GO:0032259">
    <property type="term" value="P:methylation"/>
    <property type="evidence" value="ECO:0007669"/>
    <property type="project" value="UniProtKB-KW"/>
</dbReference>
<dbReference type="PANTHER" id="PTHR42912">
    <property type="entry name" value="METHYLTRANSFERASE"/>
    <property type="match status" value="1"/>
</dbReference>
<dbReference type="RefSeq" id="WP_114769733.1">
    <property type="nucleotide sequence ID" value="NZ_QQBB01000003.1"/>
</dbReference>
<sequence length="291" mass="31187">MRDEERLDSILAECATGTLPPPVAAMRLLMEAKSLGSAEAALARADVELGANPRIRNVARLVAKHPSAWSTIHAIGAAVRHETPSDDPVEHWARLFDNAVQVSPEGSVALYSLGSPELLTKVTDELVGVLDRWNVLGPGRAVLDVGCGIGRLDSVLAGRVGSIVGVDIAPAMIEQARQRCAELFNVSFILGSGRDLVMVEDASVDLVLFVDTFPYLVLSGGDLAARHVAEAARVLRPQGDLVIFNLSYRDDPTEDLADLARFGAASGLTVRRANERLCRLWDAPAFHLVKG</sequence>
<comment type="caution">
    <text evidence="2">The sequence shown here is derived from an EMBL/GenBank/DDBJ whole genome shotgun (WGS) entry which is preliminary data.</text>
</comment>
<feature type="domain" description="Methyltransferase type 11" evidence="1">
    <location>
        <begin position="143"/>
        <end position="243"/>
    </location>
</feature>
<protein>
    <submittedName>
        <fullName evidence="2">Methyltransferase family protein</fullName>
    </submittedName>
</protein>
<reference evidence="2 3" key="1">
    <citation type="submission" date="2018-07" db="EMBL/GenBank/DDBJ databases">
        <title>Genomic Encyclopedia of Type Strains, Phase IV (KMG-IV): sequencing the most valuable type-strain genomes for metagenomic binning, comparative biology and taxonomic classification.</title>
        <authorList>
            <person name="Goeker M."/>
        </authorList>
    </citation>
    <scope>NUCLEOTIDE SEQUENCE [LARGE SCALE GENOMIC DNA]</scope>
    <source>
        <strain evidence="2 3">DSM 14364</strain>
    </source>
</reference>
<dbReference type="Pfam" id="PF08241">
    <property type="entry name" value="Methyltransf_11"/>
    <property type="match status" value="1"/>
</dbReference>
<dbReference type="OrthoDB" id="1853779at2"/>
<evidence type="ECO:0000259" key="1">
    <source>
        <dbReference type="Pfam" id="PF08241"/>
    </source>
</evidence>
<gene>
    <name evidence="2" type="ORF">DES45_103280</name>
</gene>
<organism evidence="2 3">
    <name type="scientific">Microvirga subterranea</name>
    <dbReference type="NCBI Taxonomy" id="186651"/>
    <lineage>
        <taxon>Bacteria</taxon>
        <taxon>Pseudomonadati</taxon>
        <taxon>Pseudomonadota</taxon>
        <taxon>Alphaproteobacteria</taxon>
        <taxon>Hyphomicrobiales</taxon>
        <taxon>Methylobacteriaceae</taxon>
        <taxon>Microvirga</taxon>
    </lineage>
</organism>
<keyword evidence="2" id="KW-0808">Transferase</keyword>
<dbReference type="Gene3D" id="3.40.50.150">
    <property type="entry name" value="Vaccinia Virus protein VP39"/>
    <property type="match status" value="1"/>
</dbReference>
<accession>A0A370HQ03</accession>
<dbReference type="CDD" id="cd02440">
    <property type="entry name" value="AdoMet_MTases"/>
    <property type="match status" value="1"/>
</dbReference>
<dbReference type="SUPFAM" id="SSF53335">
    <property type="entry name" value="S-adenosyl-L-methionine-dependent methyltransferases"/>
    <property type="match status" value="1"/>
</dbReference>
<keyword evidence="3" id="KW-1185">Reference proteome</keyword>
<dbReference type="InterPro" id="IPR029063">
    <property type="entry name" value="SAM-dependent_MTases_sf"/>
</dbReference>